<evidence type="ECO:0000313" key="3">
    <source>
        <dbReference type="Proteomes" id="UP000230066"/>
    </source>
</evidence>
<name>A0A4E0R494_FASHE</name>
<proteinExistence type="predicted"/>
<keyword evidence="3" id="KW-1185">Reference proteome</keyword>
<gene>
    <name evidence="2" type="ORF">D915_007935</name>
</gene>
<reference evidence="2" key="1">
    <citation type="submission" date="2019-03" db="EMBL/GenBank/DDBJ databases">
        <title>Improved annotation for the trematode Fasciola hepatica.</title>
        <authorList>
            <person name="Choi Y.-J."/>
            <person name="Martin J."/>
            <person name="Mitreva M."/>
        </authorList>
    </citation>
    <scope>NUCLEOTIDE SEQUENCE [LARGE SCALE GENOMIC DNA]</scope>
</reference>
<dbReference type="EMBL" id="JXXN02003699">
    <property type="protein sequence ID" value="THD21266.1"/>
    <property type="molecule type" value="Genomic_DNA"/>
</dbReference>
<evidence type="ECO:0000256" key="1">
    <source>
        <dbReference type="SAM" id="MobiDB-lite"/>
    </source>
</evidence>
<comment type="caution">
    <text evidence="2">The sequence shown here is derived from an EMBL/GenBank/DDBJ whole genome shotgun (WGS) entry which is preliminary data.</text>
</comment>
<feature type="region of interest" description="Disordered" evidence="1">
    <location>
        <begin position="100"/>
        <end position="135"/>
    </location>
</feature>
<feature type="compositionally biased region" description="Polar residues" evidence="1">
    <location>
        <begin position="121"/>
        <end position="135"/>
    </location>
</feature>
<evidence type="ECO:0000313" key="2">
    <source>
        <dbReference type="EMBL" id="THD21266.1"/>
    </source>
</evidence>
<dbReference type="Proteomes" id="UP000230066">
    <property type="component" value="Unassembled WGS sequence"/>
</dbReference>
<dbReference type="AlphaFoldDB" id="A0A4E0R494"/>
<feature type="region of interest" description="Disordered" evidence="1">
    <location>
        <begin position="1"/>
        <end position="26"/>
    </location>
</feature>
<accession>A0A4E0R494</accession>
<sequence>MTEPVNKTGDQPRPKNAFVDTATDVGTTEDVHNNEAEMEVELIRPSQLNVKHEAESESIQVEYGDQSERYDFPRTNDENYIKDMDPGLFRKILMCAAAAGRSGSEGSHNAKTVTGGLTEAVPNQNSDVQPTENAG</sequence>
<protein>
    <submittedName>
        <fullName evidence="2">Uncharacterized protein</fullName>
    </submittedName>
</protein>
<organism evidence="2 3">
    <name type="scientific">Fasciola hepatica</name>
    <name type="common">Liver fluke</name>
    <dbReference type="NCBI Taxonomy" id="6192"/>
    <lineage>
        <taxon>Eukaryota</taxon>
        <taxon>Metazoa</taxon>
        <taxon>Spiralia</taxon>
        <taxon>Lophotrochozoa</taxon>
        <taxon>Platyhelminthes</taxon>
        <taxon>Trematoda</taxon>
        <taxon>Digenea</taxon>
        <taxon>Plagiorchiida</taxon>
        <taxon>Echinostomata</taxon>
        <taxon>Echinostomatoidea</taxon>
        <taxon>Fasciolidae</taxon>
        <taxon>Fasciola</taxon>
    </lineage>
</organism>